<dbReference type="PROSITE" id="PS00181">
    <property type="entry name" value="GLNA_ATP"/>
    <property type="match status" value="1"/>
</dbReference>
<dbReference type="AlphaFoldDB" id="A0A643FIS5"/>
<evidence type="ECO:0000256" key="1">
    <source>
        <dbReference type="ARBA" id="ARBA00001946"/>
    </source>
</evidence>
<evidence type="ECO:0000256" key="6">
    <source>
        <dbReference type="PROSITE-ProRule" id="PRU01330"/>
    </source>
</evidence>
<organism evidence="10 11">
    <name type="scientific">Ideonella dechloratans</name>
    <dbReference type="NCBI Taxonomy" id="36863"/>
    <lineage>
        <taxon>Bacteria</taxon>
        <taxon>Pseudomonadati</taxon>
        <taxon>Pseudomonadota</taxon>
        <taxon>Betaproteobacteria</taxon>
        <taxon>Burkholderiales</taxon>
        <taxon>Sphaerotilaceae</taxon>
        <taxon>Ideonella</taxon>
    </lineage>
</organism>
<comment type="similarity">
    <text evidence="6 7">Belongs to the glutamine synthetase family.</text>
</comment>
<feature type="domain" description="GS catalytic" evidence="9">
    <location>
        <begin position="104"/>
        <end position="451"/>
    </location>
</feature>
<dbReference type="InterPro" id="IPR008146">
    <property type="entry name" value="Gln_synth_cat_dom"/>
</dbReference>
<dbReference type="Pfam" id="PF00120">
    <property type="entry name" value="Gln-synt_C"/>
    <property type="match status" value="1"/>
</dbReference>
<evidence type="ECO:0000259" key="9">
    <source>
        <dbReference type="PROSITE" id="PS51987"/>
    </source>
</evidence>
<evidence type="ECO:0000259" key="8">
    <source>
        <dbReference type="PROSITE" id="PS51986"/>
    </source>
</evidence>
<dbReference type="SUPFAM" id="SSF54368">
    <property type="entry name" value="Glutamine synthetase, N-terminal domain"/>
    <property type="match status" value="1"/>
</dbReference>
<sequence>MSDTQRESLQARGVHTLLAQFTDMHGVAKGKYVPLAQLDELIETGAGFAGPSIWGTGLPRTGPRAEYYARADLAHPIDPLPWQPGYARVVCDGFVAGQPFEACPRQVLKRASARLAERGWQLKTGIEPEFFLLQKQEGRWLPADDGDRLDKPSYDLKSLPRKAAFLHGLQDTLSGWGRQVLQLDHEDAHGQYEVNFAYDEALASADHLMGFKLAAQALAEREGWVFSMMPKPFANQPGSGLHFHVSLWDLKDPAHGKGLFSPSADERTQGHDLSLLGRQFIAGVLAHAPALCALAAPTVNSYKRLVVGESLSGTTWAPAYVAHGPNNRTAMVRTLPGRFEWRLPDASANPYLATAVLIAAGLDGIDRGLDPGPACTEDLFALSLGEIHRRGVPLLPQSLAEAVDALAADAVVAAALGPVLHGEFLRLKRDEWLGYARHVSTWELERYAATF</sequence>
<dbReference type="PANTHER" id="PTHR43785:SF12">
    <property type="entry name" value="TYPE-1 GLUTAMINE SYNTHETASE 2"/>
    <property type="match status" value="1"/>
</dbReference>
<dbReference type="InterPro" id="IPR017536">
    <property type="entry name" value="Glutamine_synthetase_typeIII"/>
</dbReference>
<dbReference type="InterPro" id="IPR036651">
    <property type="entry name" value="Gln_synt_N_sf"/>
</dbReference>
<evidence type="ECO:0000256" key="7">
    <source>
        <dbReference type="RuleBase" id="RU000384"/>
    </source>
</evidence>
<dbReference type="GO" id="GO:0004356">
    <property type="term" value="F:glutamine synthetase activity"/>
    <property type="evidence" value="ECO:0007669"/>
    <property type="project" value="UniProtKB-EC"/>
</dbReference>
<dbReference type="PANTHER" id="PTHR43785">
    <property type="entry name" value="GAMMA-GLUTAMYLPUTRESCINE SYNTHETASE"/>
    <property type="match status" value="1"/>
</dbReference>
<dbReference type="OrthoDB" id="9807095at2"/>
<dbReference type="Gene3D" id="3.30.590.10">
    <property type="entry name" value="Glutamine synthetase/guanido kinase, catalytic domain"/>
    <property type="match status" value="1"/>
</dbReference>
<keyword evidence="11" id="KW-1185">Reference proteome</keyword>
<evidence type="ECO:0000313" key="10">
    <source>
        <dbReference type="EMBL" id="KAB0584256.1"/>
    </source>
</evidence>
<dbReference type="InterPro" id="IPR027303">
    <property type="entry name" value="Gln_synth_gly_rich_site"/>
</dbReference>
<keyword evidence="5" id="KW-0460">Magnesium</keyword>
<evidence type="ECO:0000256" key="3">
    <source>
        <dbReference type="ARBA" id="ARBA00022741"/>
    </source>
</evidence>
<dbReference type="PROSITE" id="PS51987">
    <property type="entry name" value="GS_CATALYTIC"/>
    <property type="match status" value="1"/>
</dbReference>
<evidence type="ECO:0000256" key="4">
    <source>
        <dbReference type="ARBA" id="ARBA00022840"/>
    </source>
</evidence>
<dbReference type="InterPro" id="IPR008147">
    <property type="entry name" value="Gln_synt_N"/>
</dbReference>
<keyword evidence="3" id="KW-0547">Nucleotide-binding</keyword>
<accession>A0A643FIS5</accession>
<evidence type="ECO:0000313" key="11">
    <source>
        <dbReference type="Proteomes" id="UP000430120"/>
    </source>
</evidence>
<evidence type="ECO:0000256" key="2">
    <source>
        <dbReference type="ARBA" id="ARBA00022598"/>
    </source>
</evidence>
<dbReference type="PROSITE" id="PS51986">
    <property type="entry name" value="GS_BETA_GRASP"/>
    <property type="match status" value="1"/>
</dbReference>
<dbReference type="GO" id="GO:0005524">
    <property type="term" value="F:ATP binding"/>
    <property type="evidence" value="ECO:0007669"/>
    <property type="project" value="UniProtKB-KW"/>
</dbReference>
<dbReference type="Gene3D" id="3.10.20.70">
    <property type="entry name" value="Glutamine synthetase, N-terminal domain"/>
    <property type="match status" value="1"/>
</dbReference>
<dbReference type="SMART" id="SM01230">
    <property type="entry name" value="Gln-synt_C"/>
    <property type="match status" value="1"/>
</dbReference>
<feature type="domain" description="GS beta-grasp" evidence="8">
    <location>
        <begin position="12"/>
        <end position="98"/>
    </location>
</feature>
<reference evidence="10 11" key="1">
    <citation type="submission" date="2019-09" db="EMBL/GenBank/DDBJ databases">
        <title>Draft genome sequences of 48 bacterial type strains from the CCUG.</title>
        <authorList>
            <person name="Tunovic T."/>
            <person name="Pineiro-Iglesias B."/>
            <person name="Unosson C."/>
            <person name="Inganas E."/>
            <person name="Ohlen M."/>
            <person name="Cardew S."/>
            <person name="Jensie-Markopoulos S."/>
            <person name="Salva-Serra F."/>
            <person name="Jaen-Luchoro D."/>
            <person name="Karlsson R."/>
            <person name="Svensson-Stadler L."/>
            <person name="Chun J."/>
            <person name="Moore E."/>
        </authorList>
    </citation>
    <scope>NUCLEOTIDE SEQUENCE [LARGE SCALE GENOMIC DNA]</scope>
    <source>
        <strain evidence="10 11">CCUG 30977</strain>
    </source>
</reference>
<dbReference type="GO" id="GO:0006542">
    <property type="term" value="P:glutamine biosynthetic process"/>
    <property type="evidence" value="ECO:0007669"/>
    <property type="project" value="InterPro"/>
</dbReference>
<comment type="caution">
    <text evidence="10">The sequence shown here is derived from an EMBL/GenBank/DDBJ whole genome shotgun (WGS) entry which is preliminary data.</text>
</comment>
<dbReference type="RefSeq" id="WP_151123000.1">
    <property type="nucleotide sequence ID" value="NZ_CP088081.1"/>
</dbReference>
<proteinExistence type="inferred from homology"/>
<dbReference type="Proteomes" id="UP000430120">
    <property type="component" value="Unassembled WGS sequence"/>
</dbReference>
<keyword evidence="4" id="KW-0067">ATP-binding</keyword>
<dbReference type="EC" id="6.3.1.2" evidence="10"/>
<dbReference type="SUPFAM" id="SSF55931">
    <property type="entry name" value="Glutamine synthetase/guanido kinase"/>
    <property type="match status" value="1"/>
</dbReference>
<protein>
    <submittedName>
        <fullName evidence="10">Type III glutamate--ammonia ligase</fullName>
        <ecNumber evidence="10">6.3.1.2</ecNumber>
    </submittedName>
</protein>
<dbReference type="EMBL" id="VZPB01000007">
    <property type="protein sequence ID" value="KAB0584256.1"/>
    <property type="molecule type" value="Genomic_DNA"/>
</dbReference>
<keyword evidence="2 10" id="KW-0436">Ligase</keyword>
<name>A0A643FIS5_IDEDE</name>
<gene>
    <name evidence="10" type="primary">glnT</name>
    <name evidence="10" type="ORF">F7Q92_04740</name>
</gene>
<dbReference type="NCBIfam" id="TIGR03105">
    <property type="entry name" value="gln_synth_III"/>
    <property type="match status" value="1"/>
</dbReference>
<dbReference type="InterPro" id="IPR014746">
    <property type="entry name" value="Gln_synth/guanido_kin_cat_dom"/>
</dbReference>
<comment type="cofactor">
    <cofactor evidence="1">
        <name>Mg(2+)</name>
        <dbReference type="ChEBI" id="CHEBI:18420"/>
    </cofactor>
</comment>
<evidence type="ECO:0000256" key="5">
    <source>
        <dbReference type="ARBA" id="ARBA00022842"/>
    </source>
</evidence>